<evidence type="ECO:0000256" key="1">
    <source>
        <dbReference type="ARBA" id="ARBA00004496"/>
    </source>
</evidence>
<sequence length="242" mass="27570">MEIDRNSTVAKIATDHPNTLRIFEKYGIDYCCNGGQQLETACKTAGVATNTILEEIQAVKQEPAADTVYLRFLPPSALIDYIVQKHHEYTNLAMDEIDHLLEKIWLVHGGNHPELHTLKSLFQKEKGELTKHLKREELQVFPFIKYLEKAAAGTESVIPPRYGSFEEIWGDVTDEHEHTGKALESIRKLTNNFSPPADACTSYTVTFKKLETFVKDLHQHMHLENNVLHPMAKSLFQKVYPG</sequence>
<keyword evidence="3" id="KW-0479">Metal-binding</keyword>
<keyword evidence="7" id="KW-1185">Reference proteome</keyword>
<comment type="caution">
    <text evidence="6">The sequence shown here is derived from an EMBL/GenBank/DDBJ whole genome shotgun (WGS) entry which is preliminary data.</text>
</comment>
<evidence type="ECO:0000256" key="2">
    <source>
        <dbReference type="ARBA" id="ARBA00022490"/>
    </source>
</evidence>
<feature type="domain" description="Hemerythrin-like" evidence="5">
    <location>
        <begin position="81"/>
        <end position="232"/>
    </location>
</feature>
<dbReference type="NCBIfam" id="TIGR03652">
    <property type="entry name" value="FeS_repair_RIC"/>
    <property type="match status" value="1"/>
</dbReference>
<accession>A0ABT8LI69</accession>
<reference evidence="6" key="1">
    <citation type="submission" date="2023-06" db="EMBL/GenBank/DDBJ databases">
        <title>Genomic of Agaribacillus aureum.</title>
        <authorList>
            <person name="Wang G."/>
        </authorList>
    </citation>
    <scope>NUCLEOTIDE SEQUENCE</scope>
    <source>
        <strain evidence="6">BMA12</strain>
    </source>
</reference>
<dbReference type="Proteomes" id="UP001172083">
    <property type="component" value="Unassembled WGS sequence"/>
</dbReference>
<comment type="subcellular location">
    <subcellularLocation>
        <location evidence="1">Cytoplasm</location>
    </subcellularLocation>
</comment>
<organism evidence="6 7">
    <name type="scientific">Agaribacillus aureus</name>
    <dbReference type="NCBI Taxonomy" id="3051825"/>
    <lineage>
        <taxon>Bacteria</taxon>
        <taxon>Pseudomonadati</taxon>
        <taxon>Bacteroidota</taxon>
        <taxon>Cytophagia</taxon>
        <taxon>Cytophagales</taxon>
        <taxon>Splendidivirgaceae</taxon>
        <taxon>Agaribacillus</taxon>
    </lineage>
</organism>
<dbReference type="Pfam" id="PF01814">
    <property type="entry name" value="Hemerythrin"/>
    <property type="match status" value="1"/>
</dbReference>
<evidence type="ECO:0000313" key="6">
    <source>
        <dbReference type="EMBL" id="MDN5216066.1"/>
    </source>
</evidence>
<dbReference type="Gene3D" id="1.20.120.520">
    <property type="entry name" value="nmb1532 protein domain like"/>
    <property type="match status" value="1"/>
</dbReference>
<protein>
    <submittedName>
        <fullName evidence="6">Iron-sulfur cluster repair di-iron protein</fullName>
    </submittedName>
</protein>
<dbReference type="Pfam" id="PF04405">
    <property type="entry name" value="ScdA_N"/>
    <property type="match status" value="1"/>
</dbReference>
<evidence type="ECO:0000313" key="7">
    <source>
        <dbReference type="Proteomes" id="UP001172083"/>
    </source>
</evidence>
<name>A0ABT8LI69_9BACT</name>
<dbReference type="InterPro" id="IPR012312">
    <property type="entry name" value="Hemerythrin-like"/>
</dbReference>
<evidence type="ECO:0000256" key="4">
    <source>
        <dbReference type="ARBA" id="ARBA00023004"/>
    </source>
</evidence>
<keyword evidence="2" id="KW-0963">Cytoplasm</keyword>
<keyword evidence="4" id="KW-0408">Iron</keyword>
<proteinExistence type="predicted"/>
<dbReference type="PANTHER" id="PTHR36438">
    <property type="entry name" value="IRON-SULFUR CLUSTER REPAIR PROTEIN YTFE"/>
    <property type="match status" value="1"/>
</dbReference>
<dbReference type="InterPro" id="IPR019903">
    <property type="entry name" value="RIC_family"/>
</dbReference>
<dbReference type="RefSeq" id="WP_346761400.1">
    <property type="nucleotide sequence ID" value="NZ_JAUJEB010000007.1"/>
</dbReference>
<dbReference type="EMBL" id="JAUJEB010000007">
    <property type="protein sequence ID" value="MDN5216066.1"/>
    <property type="molecule type" value="Genomic_DNA"/>
</dbReference>
<dbReference type="SUPFAM" id="SSF140683">
    <property type="entry name" value="SP0561-like"/>
    <property type="match status" value="1"/>
</dbReference>
<dbReference type="PANTHER" id="PTHR36438:SF1">
    <property type="entry name" value="IRON-SULFUR CLUSTER REPAIR PROTEIN YTFE"/>
    <property type="match status" value="1"/>
</dbReference>
<dbReference type="Gene3D" id="1.10.3910.10">
    <property type="entry name" value="SP0561-like"/>
    <property type="match status" value="1"/>
</dbReference>
<gene>
    <name evidence="6" type="primary">ric</name>
    <name evidence="6" type="ORF">QQ020_28565</name>
</gene>
<dbReference type="InterPro" id="IPR038062">
    <property type="entry name" value="ScdA-like_N_sf"/>
</dbReference>
<evidence type="ECO:0000256" key="3">
    <source>
        <dbReference type="ARBA" id="ARBA00022723"/>
    </source>
</evidence>
<evidence type="ECO:0000259" key="5">
    <source>
        <dbReference type="Pfam" id="PF01814"/>
    </source>
</evidence>